<feature type="transmembrane region" description="Helical" evidence="6">
    <location>
        <begin position="177"/>
        <end position="194"/>
    </location>
</feature>
<dbReference type="InterPro" id="IPR020846">
    <property type="entry name" value="MFS_dom"/>
</dbReference>
<dbReference type="InterPro" id="IPR036259">
    <property type="entry name" value="MFS_trans_sf"/>
</dbReference>
<feature type="transmembrane region" description="Helical" evidence="6">
    <location>
        <begin position="540"/>
        <end position="559"/>
    </location>
</feature>
<name>A0ABP1RH65_9HEXA</name>
<evidence type="ECO:0000313" key="8">
    <source>
        <dbReference type="EMBL" id="CAL8128173.1"/>
    </source>
</evidence>
<dbReference type="EMBL" id="CAXLJM020000074">
    <property type="protein sequence ID" value="CAL8128173.1"/>
    <property type="molecule type" value="Genomic_DNA"/>
</dbReference>
<dbReference type="PROSITE" id="PS50850">
    <property type="entry name" value="MFS"/>
    <property type="match status" value="1"/>
</dbReference>
<feature type="transmembrane region" description="Helical" evidence="6">
    <location>
        <begin position="479"/>
        <end position="497"/>
    </location>
</feature>
<accession>A0ABP1RH65</accession>
<dbReference type="PANTHER" id="PTHR24064">
    <property type="entry name" value="SOLUTE CARRIER FAMILY 22 MEMBER"/>
    <property type="match status" value="1"/>
</dbReference>
<feature type="transmembrane region" description="Helical" evidence="6">
    <location>
        <begin position="234"/>
        <end position="251"/>
    </location>
</feature>
<reference evidence="8 9" key="1">
    <citation type="submission" date="2024-08" db="EMBL/GenBank/DDBJ databases">
        <authorList>
            <person name="Cucini C."/>
            <person name="Frati F."/>
        </authorList>
    </citation>
    <scope>NUCLEOTIDE SEQUENCE [LARGE SCALE GENOMIC DNA]</scope>
</reference>
<comment type="caution">
    <text evidence="8">The sequence shown here is derived from an EMBL/GenBank/DDBJ whole genome shotgun (WGS) entry which is preliminary data.</text>
</comment>
<feature type="transmembrane region" description="Helical" evidence="6">
    <location>
        <begin position="571"/>
        <end position="588"/>
    </location>
</feature>
<proteinExistence type="predicted"/>
<dbReference type="Pfam" id="PF00083">
    <property type="entry name" value="Sugar_tr"/>
    <property type="match status" value="2"/>
</dbReference>
<feature type="transmembrane region" description="Helical" evidence="6">
    <location>
        <begin position="206"/>
        <end position="228"/>
    </location>
</feature>
<keyword evidence="4 6" id="KW-0472">Membrane</keyword>
<feature type="region of interest" description="Disordered" evidence="5">
    <location>
        <begin position="359"/>
        <end position="391"/>
    </location>
</feature>
<keyword evidence="2 6" id="KW-0812">Transmembrane</keyword>
<evidence type="ECO:0000256" key="1">
    <source>
        <dbReference type="ARBA" id="ARBA00004141"/>
    </source>
</evidence>
<organism evidence="8 9">
    <name type="scientific">Orchesella dallaii</name>
    <dbReference type="NCBI Taxonomy" id="48710"/>
    <lineage>
        <taxon>Eukaryota</taxon>
        <taxon>Metazoa</taxon>
        <taxon>Ecdysozoa</taxon>
        <taxon>Arthropoda</taxon>
        <taxon>Hexapoda</taxon>
        <taxon>Collembola</taxon>
        <taxon>Entomobryomorpha</taxon>
        <taxon>Entomobryoidea</taxon>
        <taxon>Orchesellidae</taxon>
        <taxon>Orchesellinae</taxon>
        <taxon>Orchesella</taxon>
    </lineage>
</organism>
<sequence length="607" mass="66977">MSEHDSSSVGFETAFKLVGGSGRFQMLAMVISSLQLLLMTWNHMGYIFIGAVPKHWCHIPELVNSGWSEEQVKNISIPQIHLIPGSSNGDVKYEQCLFYNLNFSQILLQSGGNFESAYELAHAQKNNEQGDFTSSSSSSLSVTKCQKWDYDKSMYTSTIVSQFDLVCDQRYKVATGQASYMIGAFVGTLFFGPLNDRILGRRNSTLVSIVLSLTGNFLVVFATSYVMFIATRTLVALGTAGAMQAMGIWFLEHCDTKSRAKLYLISGMFFGVGYAIMPIYAFYLRDWSSLQLAFSVTSLPLLSFFWLLPESPRWLASKGRDEEAIKALERMARINGKPKPSRALLLKAVQHCHQDPLDHQDESGSMMMPPISPEQNGNENEKDEASQVKTNTRKKSEPIFSQLLGLFTNFKSLLSTKELRKISFTVWALFMAVAFVYYGFAFSTNLTTNPYLLVSVGALMEIPASVLPIPFLSKWGRRPTTVACYCITGLAALSIAITPSEHETARTVLSMIGKLFVASAFTVLYLVVSEVYPTVARSTGQGAGTLMGRVGSIAAPFVADLLTTAYPDLPLVIFGIVALLAAGIALFIPEMKGVDMKDQVYEYEETA</sequence>
<evidence type="ECO:0000256" key="3">
    <source>
        <dbReference type="ARBA" id="ARBA00022989"/>
    </source>
</evidence>
<protein>
    <recommendedName>
        <fullName evidence="7">Major facilitator superfamily (MFS) profile domain-containing protein</fullName>
    </recommendedName>
</protein>
<comment type="subcellular location">
    <subcellularLocation>
        <location evidence="1">Membrane</location>
        <topology evidence="1">Multi-pass membrane protein</topology>
    </subcellularLocation>
</comment>
<dbReference type="Proteomes" id="UP001642540">
    <property type="component" value="Unassembled WGS sequence"/>
</dbReference>
<evidence type="ECO:0000256" key="6">
    <source>
        <dbReference type="SAM" id="Phobius"/>
    </source>
</evidence>
<gene>
    <name evidence="8" type="ORF">ODALV1_LOCUS22121</name>
</gene>
<evidence type="ECO:0000259" key="7">
    <source>
        <dbReference type="PROSITE" id="PS50850"/>
    </source>
</evidence>
<feature type="transmembrane region" description="Helical" evidence="6">
    <location>
        <begin position="263"/>
        <end position="283"/>
    </location>
</feature>
<evidence type="ECO:0000313" key="9">
    <source>
        <dbReference type="Proteomes" id="UP001642540"/>
    </source>
</evidence>
<evidence type="ECO:0000256" key="2">
    <source>
        <dbReference type="ARBA" id="ARBA00022692"/>
    </source>
</evidence>
<dbReference type="InterPro" id="IPR005828">
    <property type="entry name" value="MFS_sugar_transport-like"/>
</dbReference>
<feature type="transmembrane region" description="Helical" evidence="6">
    <location>
        <begin position="509"/>
        <end position="528"/>
    </location>
</feature>
<feature type="transmembrane region" description="Helical" evidence="6">
    <location>
        <begin position="289"/>
        <end position="308"/>
    </location>
</feature>
<keyword evidence="9" id="KW-1185">Reference proteome</keyword>
<dbReference type="SUPFAM" id="SSF103473">
    <property type="entry name" value="MFS general substrate transporter"/>
    <property type="match status" value="1"/>
</dbReference>
<feature type="domain" description="Major facilitator superfamily (MFS) profile" evidence="7">
    <location>
        <begin position="105"/>
        <end position="593"/>
    </location>
</feature>
<dbReference type="CDD" id="cd17317">
    <property type="entry name" value="MFS_SLC22"/>
    <property type="match status" value="1"/>
</dbReference>
<evidence type="ECO:0000256" key="5">
    <source>
        <dbReference type="SAM" id="MobiDB-lite"/>
    </source>
</evidence>
<evidence type="ECO:0000256" key="4">
    <source>
        <dbReference type="ARBA" id="ARBA00023136"/>
    </source>
</evidence>
<feature type="transmembrane region" description="Helical" evidence="6">
    <location>
        <begin position="422"/>
        <end position="440"/>
    </location>
</feature>
<feature type="transmembrane region" description="Helical" evidence="6">
    <location>
        <begin position="452"/>
        <end position="472"/>
    </location>
</feature>
<dbReference type="Gene3D" id="1.20.1250.20">
    <property type="entry name" value="MFS general substrate transporter like domains"/>
    <property type="match status" value="1"/>
</dbReference>
<keyword evidence="3 6" id="KW-1133">Transmembrane helix</keyword>